<sequence length="335" mass="35244">MALLAACSKTDAPVRIDFVGATGLTSGNRTLGAGDTLVTHAYAVGNDQPLKNLRIEVTYEPGPAPILYPIPTSSFDANKAPQPLTITYLDSLLPASSTGSGRGTEALFANGLMARTTSGKETWTYTATDASGQTAARGYHLTVHKSDSAAVFHSYPLILRPLPNLAARPASVRDSRRVFLNLRYGLLLPKYALLNKTNVGANQNSLQGNQKLIDLVAVANQAGTAVSLATPANSANWPTANRQLTVVHAVGLTPTQFTNAANAASFQAAFDASKPYESPAGSTSDKTTGPLAAGQVIAFKAFDVNDKPYYGLLQVTAFTGGTNPLLTCQVKLQKY</sequence>
<reference evidence="2" key="1">
    <citation type="journal article" date="2019" name="Int. J. Syst. Evol. Microbiol.">
        <title>The Global Catalogue of Microorganisms (GCM) 10K type strain sequencing project: providing services to taxonomists for standard genome sequencing and annotation.</title>
        <authorList>
            <consortium name="The Broad Institute Genomics Platform"/>
            <consortium name="The Broad Institute Genome Sequencing Center for Infectious Disease"/>
            <person name="Wu L."/>
            <person name="Ma J."/>
        </authorList>
    </citation>
    <scope>NUCLEOTIDE SEQUENCE [LARGE SCALE GENOMIC DNA]</scope>
    <source>
        <strain evidence="2">JCM 17225</strain>
    </source>
</reference>
<evidence type="ECO:0008006" key="3">
    <source>
        <dbReference type="Google" id="ProtNLM"/>
    </source>
</evidence>
<evidence type="ECO:0000313" key="2">
    <source>
        <dbReference type="Proteomes" id="UP001501469"/>
    </source>
</evidence>
<organism evidence="1 2">
    <name type="scientific">Hymenobacter glaciei</name>
    <dbReference type="NCBI Taxonomy" id="877209"/>
    <lineage>
        <taxon>Bacteria</taxon>
        <taxon>Pseudomonadati</taxon>
        <taxon>Bacteroidota</taxon>
        <taxon>Cytophagia</taxon>
        <taxon>Cytophagales</taxon>
        <taxon>Hymenobacteraceae</taxon>
        <taxon>Hymenobacter</taxon>
    </lineage>
</organism>
<dbReference type="Proteomes" id="UP001501469">
    <property type="component" value="Unassembled WGS sequence"/>
</dbReference>
<protein>
    <recommendedName>
        <fullName evidence="3">CHRD domain-containing protein</fullName>
    </recommendedName>
</protein>
<accession>A0ABP7UT64</accession>
<dbReference type="EMBL" id="BAABDK010000032">
    <property type="protein sequence ID" value="GAA4051451.1"/>
    <property type="molecule type" value="Genomic_DNA"/>
</dbReference>
<proteinExistence type="predicted"/>
<name>A0ABP7UT64_9BACT</name>
<evidence type="ECO:0000313" key="1">
    <source>
        <dbReference type="EMBL" id="GAA4051451.1"/>
    </source>
</evidence>
<comment type="caution">
    <text evidence="1">The sequence shown here is derived from an EMBL/GenBank/DDBJ whole genome shotgun (WGS) entry which is preliminary data.</text>
</comment>
<keyword evidence="2" id="KW-1185">Reference proteome</keyword>
<gene>
    <name evidence="1" type="ORF">GCM10022409_42790</name>
</gene>